<keyword evidence="3" id="KW-0067">ATP-binding</keyword>
<name>A0AAJ4XGN2_9BASI</name>
<evidence type="ECO:0000256" key="2">
    <source>
        <dbReference type="ARBA" id="ARBA00022741"/>
    </source>
</evidence>
<feature type="domain" description="DNA mismatch repair proteins mutS family" evidence="7">
    <location>
        <begin position="675"/>
        <end position="870"/>
    </location>
</feature>
<sequence length="945" mass="103552">MSVTSPSHALGSANETVPVSSLLANEEGNRSTVEPRAPYISALAIEAHLGRFGCAVFVEEEHQLLLCEDLPCDFAFDDRDQLPSVRNAEDQSEQHNDDQEEGRAAAIQPMLTIAAFGQTPLSVIESLLLQFNPELIVSSSRCPESFVTMLRKYAEQTNGTVEVRPARDFQLSLGLSSIEETTMFGNAPSAFRRSSDYASLEDGSMAGLVVLDAKVAISKSALSISAVGPLLSSLRSRRDLVSQSLTVASLCLDDFLFVDENTLKSLGICSSDVHGFVHAKAGREGFSILVSQPLLRRWILLPLAQRAKIERRHQAVELLVRQESAAEVIQIRCKLAELGSLPQLCSTLNMGVGSVYTWEKLLRTCNAVARIRAELNSMDLAMSEMIREVREQLSVDRLVHLADMIQHTQGRTAVLPGVDTHLDDLREQHRTLPALLDGVAAELRREAAFRLHVVYFPQIGYLIVVPGGEIVNMMADTSLEQQFASDESVYLKNSRMTDLDQHLGDLASFVVDREIDIIDGLQALVKECSPTLLAAHFALSQLDCLVAFARAATLYDLRRPALIDEQVIRLKGSRHALKALSDDSFVPNDLDLRGGVGLTATAMKAASEGDAREALQGVETSAGVNAAHGKGVEDGINTVPSADVNAKSVIDDGPKRSSASQQEPAAPAQRLDERYSVMVLTGANSSGKSCLLQQAALAVFMSQCGSFVPAAHAELGVFDKILTRMRQDESVASEGSSFTRELGRLHRAIAMSTKRSLVILDEVGRECRSDGRNFGTDGAGLFIATIHEFLERGRDCPIIVSATHHLRDLPIQRAHMQTILLPINNTDRYSSLTYLYRLKPGFAGTSHACHCARLCGVPESVVERADRICRIGLKAWRDQEAVRDEAVVRRLLQLELGNDGEEGDRMAKRVMLPDEEVKDLLRWVLHGEDEQIVQLDGDDDNRELE</sequence>
<dbReference type="SUPFAM" id="SSF48334">
    <property type="entry name" value="DNA repair protein MutS, domain III"/>
    <property type="match status" value="1"/>
</dbReference>
<dbReference type="InterPro" id="IPR000432">
    <property type="entry name" value="DNA_mismatch_repair_MutS_C"/>
</dbReference>
<evidence type="ECO:0000256" key="4">
    <source>
        <dbReference type="ARBA" id="ARBA00023125"/>
    </source>
</evidence>
<comment type="caution">
    <text evidence="8">The sequence shown here is derived from an EMBL/GenBank/DDBJ whole genome shotgun (WGS) entry which is preliminary data.</text>
</comment>
<dbReference type="Gene3D" id="1.10.1420.10">
    <property type="match status" value="2"/>
</dbReference>
<keyword evidence="2" id="KW-0547">Nucleotide-binding</keyword>
<keyword evidence="4" id="KW-0238">DNA-binding</keyword>
<dbReference type="Pfam" id="PF05192">
    <property type="entry name" value="MutS_III"/>
    <property type="match status" value="1"/>
</dbReference>
<dbReference type="GO" id="GO:0006298">
    <property type="term" value="P:mismatch repair"/>
    <property type="evidence" value="ECO:0007669"/>
    <property type="project" value="InterPro"/>
</dbReference>
<evidence type="ECO:0000256" key="1">
    <source>
        <dbReference type="ARBA" id="ARBA00006271"/>
    </source>
</evidence>
<keyword evidence="9" id="KW-1185">Reference proteome</keyword>
<dbReference type="AlphaFoldDB" id="A0AAJ4XGN2"/>
<dbReference type="SUPFAM" id="SSF52540">
    <property type="entry name" value="P-loop containing nucleoside triphosphate hydrolases"/>
    <property type="match status" value="1"/>
</dbReference>
<feature type="compositionally biased region" description="Low complexity" evidence="5">
    <location>
        <begin position="657"/>
        <end position="669"/>
    </location>
</feature>
<dbReference type="GO" id="GO:0051026">
    <property type="term" value="P:chiasma assembly"/>
    <property type="evidence" value="ECO:0007669"/>
    <property type="project" value="TreeGrafter"/>
</dbReference>
<dbReference type="GO" id="GO:0140664">
    <property type="term" value="F:ATP-dependent DNA damage sensor activity"/>
    <property type="evidence" value="ECO:0007669"/>
    <property type="project" value="InterPro"/>
</dbReference>
<evidence type="ECO:0000256" key="5">
    <source>
        <dbReference type="SAM" id="MobiDB-lite"/>
    </source>
</evidence>
<evidence type="ECO:0000256" key="3">
    <source>
        <dbReference type="ARBA" id="ARBA00022840"/>
    </source>
</evidence>
<dbReference type="InterPro" id="IPR036187">
    <property type="entry name" value="DNA_mismatch_repair_MutS_sf"/>
</dbReference>
<organism evidence="8 9">
    <name type="scientific">Melanopsichium pennsylvanicum</name>
    <dbReference type="NCBI Taxonomy" id="63383"/>
    <lineage>
        <taxon>Eukaryota</taxon>
        <taxon>Fungi</taxon>
        <taxon>Dikarya</taxon>
        <taxon>Basidiomycota</taxon>
        <taxon>Ustilaginomycotina</taxon>
        <taxon>Ustilaginomycetes</taxon>
        <taxon>Ustilaginales</taxon>
        <taxon>Ustilaginaceae</taxon>
        <taxon>Melanopsichium</taxon>
    </lineage>
</organism>
<evidence type="ECO:0000259" key="7">
    <source>
        <dbReference type="SMART" id="SM00534"/>
    </source>
</evidence>
<comment type="similarity">
    <text evidence="1">Belongs to the DNA mismatch repair MutS family.</text>
</comment>
<proteinExistence type="inferred from homology"/>
<accession>A0AAJ4XGN2</accession>
<dbReference type="Pfam" id="PF00488">
    <property type="entry name" value="MutS_V"/>
    <property type="match status" value="1"/>
</dbReference>
<dbReference type="SMART" id="SM00533">
    <property type="entry name" value="MUTSd"/>
    <property type="match status" value="1"/>
</dbReference>
<feature type="region of interest" description="Disordered" evidence="5">
    <location>
        <begin position="646"/>
        <end position="670"/>
    </location>
</feature>
<evidence type="ECO:0000313" key="9">
    <source>
        <dbReference type="Proteomes" id="UP001294444"/>
    </source>
</evidence>
<dbReference type="PANTHER" id="PTHR11361:SF20">
    <property type="entry name" value="MUTS PROTEIN HOMOLOG 5"/>
    <property type="match status" value="1"/>
</dbReference>
<dbReference type="SMART" id="SM00534">
    <property type="entry name" value="MUTSac"/>
    <property type="match status" value="1"/>
</dbReference>
<evidence type="ECO:0000313" key="8">
    <source>
        <dbReference type="EMBL" id="SNX81798.1"/>
    </source>
</evidence>
<dbReference type="PANTHER" id="PTHR11361">
    <property type="entry name" value="DNA MISMATCH REPAIR PROTEIN MUTS FAMILY MEMBER"/>
    <property type="match status" value="1"/>
</dbReference>
<evidence type="ECO:0000259" key="6">
    <source>
        <dbReference type="SMART" id="SM00533"/>
    </source>
</evidence>
<dbReference type="GO" id="GO:0005524">
    <property type="term" value="F:ATP binding"/>
    <property type="evidence" value="ECO:0007669"/>
    <property type="project" value="UniProtKB-KW"/>
</dbReference>
<dbReference type="InterPro" id="IPR045076">
    <property type="entry name" value="MutS"/>
</dbReference>
<dbReference type="Proteomes" id="UP001294444">
    <property type="component" value="Unassembled WGS sequence"/>
</dbReference>
<gene>
    <name evidence="8" type="ORF">MEPE_00503</name>
</gene>
<dbReference type="Gene3D" id="3.40.50.300">
    <property type="entry name" value="P-loop containing nucleotide triphosphate hydrolases"/>
    <property type="match status" value="1"/>
</dbReference>
<protein>
    <submittedName>
        <fullName evidence="8">Related to MutS protein homolog 5</fullName>
    </submittedName>
</protein>
<dbReference type="GO" id="GO:0005634">
    <property type="term" value="C:nucleus"/>
    <property type="evidence" value="ECO:0007669"/>
    <property type="project" value="TreeGrafter"/>
</dbReference>
<dbReference type="EMBL" id="OAPG01000001">
    <property type="protein sequence ID" value="SNX81798.1"/>
    <property type="molecule type" value="Genomic_DNA"/>
</dbReference>
<feature type="domain" description="DNA mismatch repair protein MutS core" evidence="6">
    <location>
        <begin position="282"/>
        <end position="581"/>
    </location>
</feature>
<dbReference type="InterPro" id="IPR007696">
    <property type="entry name" value="DNA_mismatch_repair_MutS_core"/>
</dbReference>
<reference evidence="8" key="1">
    <citation type="submission" date="2023-10" db="EMBL/GenBank/DDBJ databases">
        <authorList>
            <person name="Guldener U."/>
        </authorList>
    </citation>
    <scope>NUCLEOTIDE SEQUENCE</scope>
    <source>
        <strain evidence="8">Mp4</strain>
    </source>
</reference>
<dbReference type="InterPro" id="IPR027417">
    <property type="entry name" value="P-loop_NTPase"/>
</dbReference>
<dbReference type="GO" id="GO:0030983">
    <property type="term" value="F:mismatched DNA binding"/>
    <property type="evidence" value="ECO:0007669"/>
    <property type="project" value="InterPro"/>
</dbReference>